<organism evidence="5 6">
    <name type="scientific">Gracilariopsis chorda</name>
    <dbReference type="NCBI Taxonomy" id="448386"/>
    <lineage>
        <taxon>Eukaryota</taxon>
        <taxon>Rhodophyta</taxon>
        <taxon>Florideophyceae</taxon>
        <taxon>Rhodymeniophycidae</taxon>
        <taxon>Gracilariales</taxon>
        <taxon>Gracilariaceae</taxon>
        <taxon>Gracilariopsis</taxon>
    </lineage>
</organism>
<keyword evidence="2" id="KW-0479">Metal-binding</keyword>
<reference evidence="5 6" key="1">
    <citation type="journal article" date="2018" name="Mol. Biol. Evol.">
        <title>Analysis of the draft genome of the red seaweed Gracilariopsis chorda provides insights into genome size evolution in Rhodophyta.</title>
        <authorList>
            <person name="Lee J."/>
            <person name="Yang E.C."/>
            <person name="Graf L."/>
            <person name="Yang J.H."/>
            <person name="Qiu H."/>
            <person name="Zel Zion U."/>
            <person name="Chan C.X."/>
            <person name="Stephens T.G."/>
            <person name="Weber A.P.M."/>
            <person name="Boo G.H."/>
            <person name="Boo S.M."/>
            <person name="Kim K.M."/>
            <person name="Shin Y."/>
            <person name="Jung M."/>
            <person name="Lee S.J."/>
            <person name="Yim H.S."/>
            <person name="Lee J.H."/>
            <person name="Bhattacharya D."/>
            <person name="Yoon H.S."/>
        </authorList>
    </citation>
    <scope>NUCLEOTIDE SEQUENCE [LARGE SCALE GENOMIC DNA]</scope>
    <source>
        <strain evidence="5 6">SKKU-2015</strain>
        <tissue evidence="5">Whole body</tissue>
    </source>
</reference>
<evidence type="ECO:0000259" key="4">
    <source>
        <dbReference type="Pfam" id="PF13359"/>
    </source>
</evidence>
<evidence type="ECO:0000256" key="2">
    <source>
        <dbReference type="ARBA" id="ARBA00022723"/>
    </source>
</evidence>
<proteinExistence type="predicted"/>
<comment type="caution">
    <text evidence="5">The sequence shown here is derived from an EMBL/GenBank/DDBJ whole genome shotgun (WGS) entry which is preliminary data.</text>
</comment>
<dbReference type="Pfam" id="PF13359">
    <property type="entry name" value="DDE_Tnp_4"/>
    <property type="match status" value="1"/>
</dbReference>
<gene>
    <name evidence="5" type="ORF">BWQ96_09455</name>
</gene>
<dbReference type="PANTHER" id="PTHR48471">
    <property type="entry name" value="DDE TNP4 DOMAIN-CONTAINING PROTEIN"/>
    <property type="match status" value="1"/>
</dbReference>
<evidence type="ECO:0000313" key="5">
    <source>
        <dbReference type="EMBL" id="PXF40833.1"/>
    </source>
</evidence>
<dbReference type="GO" id="GO:0046872">
    <property type="term" value="F:metal ion binding"/>
    <property type="evidence" value="ECO:0007669"/>
    <property type="project" value="UniProtKB-KW"/>
</dbReference>
<protein>
    <recommendedName>
        <fullName evidence="4">DDE Tnp4 domain-containing protein</fullName>
    </recommendedName>
</protein>
<dbReference type="InterPro" id="IPR027806">
    <property type="entry name" value="HARBI1_dom"/>
</dbReference>
<dbReference type="Proteomes" id="UP000247409">
    <property type="component" value="Unassembled WGS sequence"/>
</dbReference>
<evidence type="ECO:0000313" key="6">
    <source>
        <dbReference type="Proteomes" id="UP000247409"/>
    </source>
</evidence>
<feature type="domain" description="DDE Tnp4" evidence="4">
    <location>
        <begin position="7"/>
        <end position="132"/>
    </location>
</feature>
<evidence type="ECO:0000256" key="3">
    <source>
        <dbReference type="SAM" id="MobiDB-lite"/>
    </source>
</evidence>
<comment type="cofactor">
    <cofactor evidence="1">
        <name>a divalent metal cation</name>
        <dbReference type="ChEBI" id="CHEBI:60240"/>
    </cofactor>
</comment>
<dbReference type="AlphaFoldDB" id="A0A2V3IFM3"/>
<accession>A0A2V3IFM3</accession>
<name>A0A2V3IFM3_9FLOR</name>
<dbReference type="EMBL" id="NBIV01000258">
    <property type="protein sequence ID" value="PXF40833.1"/>
    <property type="molecule type" value="Genomic_DNA"/>
</dbReference>
<sequence>MAEDFGVQINYPGSWHDSKLAGISGLYWPRLSDEETPPGYAILGDSEFTTHPNVTNAKILRCRKINEAGQASKSLEMAAVDCVLQSLYPAYRQSGEWGVNALKAPFRRLTTVLPADSYKRYRIIALCCYLMNYRTQVRTALDRVKMKCPRDAERSTDSDGDYDRVSVEISEKRPVKGRNIDRGHRDSQVEYDRHTESGLRSTKGDEEPKHEADGLHDSERDRKVEPARS</sequence>
<keyword evidence="6" id="KW-1185">Reference proteome</keyword>
<dbReference type="OrthoDB" id="78198at2759"/>
<dbReference type="PANTHER" id="PTHR48471:SF1">
    <property type="entry name" value="DDE TNP4 DOMAIN-CONTAINING PROTEIN"/>
    <property type="match status" value="1"/>
</dbReference>
<evidence type="ECO:0000256" key="1">
    <source>
        <dbReference type="ARBA" id="ARBA00001968"/>
    </source>
</evidence>
<feature type="region of interest" description="Disordered" evidence="3">
    <location>
        <begin position="146"/>
        <end position="229"/>
    </location>
</feature>